<comment type="caution">
    <text evidence="3">The sequence shown here is derived from an EMBL/GenBank/DDBJ whole genome shotgun (WGS) entry which is preliminary data.</text>
</comment>
<reference evidence="3 4" key="1">
    <citation type="submission" date="2017-08" db="EMBL/GenBank/DDBJ databases">
        <title>Infants hospitalized years apart are colonized by the same room-sourced microbial strains.</title>
        <authorList>
            <person name="Brooks B."/>
            <person name="Olm M.R."/>
            <person name="Firek B.A."/>
            <person name="Baker R."/>
            <person name="Thomas B.C."/>
            <person name="Morowitz M.J."/>
            <person name="Banfield J.F."/>
        </authorList>
    </citation>
    <scope>NUCLEOTIDE SEQUENCE [LARGE SCALE GENOMIC DNA]</scope>
    <source>
        <strain evidence="3">S2_005_002_R2_34</strain>
    </source>
</reference>
<gene>
    <name evidence="3" type="ORF">DI556_02510</name>
</gene>
<keyword evidence="2" id="KW-1133">Transmembrane helix</keyword>
<organism evidence="3 4">
    <name type="scientific">Rhodovulum sulfidophilum</name>
    <name type="common">Rhodobacter sulfidophilus</name>
    <dbReference type="NCBI Taxonomy" id="35806"/>
    <lineage>
        <taxon>Bacteria</taxon>
        <taxon>Pseudomonadati</taxon>
        <taxon>Pseudomonadota</taxon>
        <taxon>Alphaproteobacteria</taxon>
        <taxon>Rhodobacterales</taxon>
        <taxon>Paracoccaceae</taxon>
        <taxon>Rhodovulum</taxon>
    </lineage>
</organism>
<proteinExistence type="predicted"/>
<name>A0A2W5NG93_RHOSU</name>
<feature type="region of interest" description="Disordered" evidence="1">
    <location>
        <begin position="164"/>
        <end position="185"/>
    </location>
</feature>
<accession>A0A2W5NG93</accession>
<dbReference type="AlphaFoldDB" id="A0A2W5NG93"/>
<keyword evidence="2" id="KW-0812">Transmembrane</keyword>
<dbReference type="EMBL" id="QFPW01000001">
    <property type="protein sequence ID" value="PZQ52541.1"/>
    <property type="molecule type" value="Genomic_DNA"/>
</dbReference>
<evidence type="ECO:0000256" key="1">
    <source>
        <dbReference type="SAM" id="MobiDB-lite"/>
    </source>
</evidence>
<sequence length="211" mass="22011">MSHHEHVPDFRSRIVTILKVGLPLVALGMLSALFLIQTDDSLPGGGISFTEGDMEALGEGLSVTNPVLTGTSEGDDRFRFTADRVVPDAAPPTRADMTNVAGRVDLERGASIDLTAPAASLDLDAQRIAISGPVHITTSDGYDMRAAGMDVDLAKGVLEARDSVESQGPLGSITSGSLRIEPNGPSDQGARLFSFGNGVRVIYVPTAAAPK</sequence>
<evidence type="ECO:0008006" key="5">
    <source>
        <dbReference type="Google" id="ProtNLM"/>
    </source>
</evidence>
<keyword evidence="2" id="KW-0472">Membrane</keyword>
<evidence type="ECO:0000313" key="3">
    <source>
        <dbReference type="EMBL" id="PZQ52541.1"/>
    </source>
</evidence>
<feature type="transmembrane region" description="Helical" evidence="2">
    <location>
        <begin position="12"/>
        <end position="36"/>
    </location>
</feature>
<evidence type="ECO:0000256" key="2">
    <source>
        <dbReference type="SAM" id="Phobius"/>
    </source>
</evidence>
<evidence type="ECO:0000313" key="4">
    <source>
        <dbReference type="Proteomes" id="UP000249185"/>
    </source>
</evidence>
<dbReference type="Proteomes" id="UP000249185">
    <property type="component" value="Unassembled WGS sequence"/>
</dbReference>
<protein>
    <recommendedName>
        <fullName evidence="5">LPS export ABC transporter periplasmic protein LptC</fullName>
    </recommendedName>
</protein>